<organism evidence="1 2">
    <name type="scientific">Pseudoalteromonas xiamenensis</name>
    <dbReference type="NCBI Taxonomy" id="882626"/>
    <lineage>
        <taxon>Bacteria</taxon>
        <taxon>Pseudomonadati</taxon>
        <taxon>Pseudomonadota</taxon>
        <taxon>Gammaproteobacteria</taxon>
        <taxon>Alteromonadales</taxon>
        <taxon>Pseudoalteromonadaceae</taxon>
        <taxon>Pseudoalteromonas</taxon>
    </lineage>
</organism>
<geneLocation type="plasmid" evidence="1 2">
    <name>unnamed5</name>
</geneLocation>
<dbReference type="KEGG" id="pxi:J5O05_18960"/>
<proteinExistence type="predicted"/>
<reference evidence="1" key="1">
    <citation type="submission" date="2021-03" db="EMBL/GenBank/DDBJ databases">
        <title>Complete Genome of Pseudoalteromonas xiamenensis STKMTI.2, a new potential marine bacterium producing anti-Vibrio compounds.</title>
        <authorList>
            <person name="Handayani D.P."/>
            <person name="Isnansetyo A."/>
            <person name="Istiqomah I."/>
            <person name="Jumina J."/>
        </authorList>
    </citation>
    <scope>NUCLEOTIDE SEQUENCE</scope>
    <source>
        <strain evidence="1">STKMTI.2</strain>
        <plasmid evidence="1">unnamed5</plasmid>
    </source>
</reference>
<keyword evidence="1" id="KW-0614">Plasmid</keyword>
<dbReference type="AlphaFoldDB" id="A0A975DNC2"/>
<dbReference type="RefSeq" id="WP_208845178.1">
    <property type="nucleotide sequence ID" value="NZ_CP072135.1"/>
</dbReference>
<protein>
    <submittedName>
        <fullName evidence="1">Uncharacterized protein</fullName>
    </submittedName>
</protein>
<accession>A0A975DNC2</accession>
<dbReference type="EMBL" id="CP072135">
    <property type="protein sequence ID" value="QTH73566.1"/>
    <property type="molecule type" value="Genomic_DNA"/>
</dbReference>
<evidence type="ECO:0000313" key="1">
    <source>
        <dbReference type="EMBL" id="QTH73566.1"/>
    </source>
</evidence>
<name>A0A975DNC2_9GAMM</name>
<keyword evidence="2" id="KW-1185">Reference proteome</keyword>
<dbReference type="Proteomes" id="UP000664904">
    <property type="component" value="Plasmid unnamed5"/>
</dbReference>
<gene>
    <name evidence="1" type="ORF">J5O05_18960</name>
</gene>
<sequence>MNQSPLLDTVRTELRAHRYSLNTANISGQLLKSADIHSSRPVPTL</sequence>
<evidence type="ECO:0000313" key="2">
    <source>
        <dbReference type="Proteomes" id="UP000664904"/>
    </source>
</evidence>